<feature type="transmembrane region" description="Helical" evidence="6">
    <location>
        <begin position="40"/>
        <end position="60"/>
    </location>
</feature>
<feature type="transmembrane region" description="Helical" evidence="6">
    <location>
        <begin position="89"/>
        <end position="111"/>
    </location>
</feature>
<keyword evidence="5 6" id="KW-0472">Membrane</keyword>
<reference evidence="7" key="1">
    <citation type="submission" date="2020-11" db="EMBL/GenBank/DDBJ databases">
        <authorList>
            <person name="Tran Van P."/>
        </authorList>
    </citation>
    <scope>NUCLEOTIDE SEQUENCE</scope>
</reference>
<dbReference type="AlphaFoldDB" id="A0A7R9P1S3"/>
<sequence>MPLSHRQGIKQNPRLQVQVAALFGRARILQHGDRYVQSQVLLTIMLMWGICGLLTVTDYLPLGHAARTDVKIGILEESPWFRFPYPGQWGVPTVSASGVLGMLAGVLACTVESISYYPTTARMCGTLVYLTYTECSDLCGE</sequence>
<accession>A0A7R9P1S3</accession>
<organism evidence="7">
    <name type="scientific">Timema tahoe</name>
    <dbReference type="NCBI Taxonomy" id="61484"/>
    <lineage>
        <taxon>Eukaryota</taxon>
        <taxon>Metazoa</taxon>
        <taxon>Ecdysozoa</taxon>
        <taxon>Arthropoda</taxon>
        <taxon>Hexapoda</taxon>
        <taxon>Insecta</taxon>
        <taxon>Pterygota</taxon>
        <taxon>Neoptera</taxon>
        <taxon>Polyneoptera</taxon>
        <taxon>Phasmatodea</taxon>
        <taxon>Timematodea</taxon>
        <taxon>Timematoidea</taxon>
        <taxon>Timematidae</taxon>
        <taxon>Timema</taxon>
    </lineage>
</organism>
<evidence type="ECO:0000256" key="5">
    <source>
        <dbReference type="ARBA" id="ARBA00023136"/>
    </source>
</evidence>
<dbReference type="Pfam" id="PF00860">
    <property type="entry name" value="Xan_ur_permease"/>
    <property type="match status" value="1"/>
</dbReference>
<dbReference type="PANTHER" id="PTHR11119">
    <property type="entry name" value="XANTHINE-URACIL / VITAMIN C PERMEASE FAMILY MEMBER"/>
    <property type="match status" value="1"/>
</dbReference>
<keyword evidence="4 6" id="KW-1133">Transmembrane helix</keyword>
<comment type="similarity">
    <text evidence="2">Belongs to the nucleobase:cation symporter-2 (NCS2) (TC 2.A.40) family.</text>
</comment>
<evidence type="ECO:0000256" key="6">
    <source>
        <dbReference type="SAM" id="Phobius"/>
    </source>
</evidence>
<proteinExistence type="inferred from homology"/>
<evidence type="ECO:0000256" key="1">
    <source>
        <dbReference type="ARBA" id="ARBA00004141"/>
    </source>
</evidence>
<dbReference type="GO" id="GO:0022857">
    <property type="term" value="F:transmembrane transporter activity"/>
    <property type="evidence" value="ECO:0007669"/>
    <property type="project" value="InterPro"/>
</dbReference>
<dbReference type="InterPro" id="IPR006043">
    <property type="entry name" value="NCS2"/>
</dbReference>
<dbReference type="EMBL" id="OE010892">
    <property type="protein sequence ID" value="CAD7464110.1"/>
    <property type="molecule type" value="Genomic_DNA"/>
</dbReference>
<name>A0A7R9P1S3_9NEOP</name>
<gene>
    <name evidence="7" type="ORF">TTEB3V08_LOCUS11989</name>
</gene>
<evidence type="ECO:0000256" key="4">
    <source>
        <dbReference type="ARBA" id="ARBA00022989"/>
    </source>
</evidence>
<keyword evidence="3 6" id="KW-0812">Transmembrane</keyword>
<protein>
    <submittedName>
        <fullName evidence="7">Uncharacterized protein</fullName>
    </submittedName>
</protein>
<evidence type="ECO:0000256" key="3">
    <source>
        <dbReference type="ARBA" id="ARBA00022692"/>
    </source>
</evidence>
<comment type="subcellular location">
    <subcellularLocation>
        <location evidence="1">Membrane</location>
        <topology evidence="1">Multi-pass membrane protein</topology>
    </subcellularLocation>
</comment>
<dbReference type="GO" id="GO:0016020">
    <property type="term" value="C:membrane"/>
    <property type="evidence" value="ECO:0007669"/>
    <property type="project" value="UniProtKB-SubCell"/>
</dbReference>
<evidence type="ECO:0000313" key="7">
    <source>
        <dbReference type="EMBL" id="CAD7464110.1"/>
    </source>
</evidence>
<evidence type="ECO:0000256" key="2">
    <source>
        <dbReference type="ARBA" id="ARBA00008821"/>
    </source>
</evidence>